<sequence>MALKQYIDLDRTFYQLTKSNKTDELEKEFESTLPLFERGINWEDLVNQSRVIILSEAGSGKSSEIYQATKKLRNQNFHAFFLRIEDIVDNVDGFEIGTVDEFNNWLQGEKSAWIFLDSVDEAKLSDPRDFSKAIRRFGRMIESGLERAFIFITSRASSWSHKTDLDLCNQYLPLNSSENYDFSKECFKVYSLTDLDGEQVEKFLDANNVPDKERFLAETSRQEARMFTSRPQDLLELISYWKRHGSIGSKYQLIQDSIDWRLAEIDEIRAQANSISTEKLRDGVEKVAVAMILMKIFTVRIADGTNDSEGINLRNVLPDWDNRDCTTLLSRPIFDDAIYGSVRFHHRSVREYLAARWFFNRLNDGSPRSPVENLFFKSHYGVNVIVPSMRHILPWLAQMDEKIRQRVIEIDPHAILEGGDPKMFPSYIREQLLDKVCQAAHDRGSNWHFNNWESVKKMAKHDIGNKINQLLKRYSDDSTIISLLLDSVTSGGLDICLPEALTLAINTSLDSHARIAAINVIRNLGDDSDMGNVRKFYQSNLNQVDRSLAKELITGLRDDKESIKWLLTIIISVSDVDDYRMSGLSLQLIEFTNTLDLSNAAEFGKDIVEILFREPYIESGYCKISKRHSWLFDIGIAIVERLLSSRNPLAFYSGFADLILQIHQLRHYNVIRRDNNVISAIAKWLDFKHYLYWHCIEKKRKKLIDENIRLWSCFQMLFVDNELDFNEDDIPYILEKINTSASRDNQLVALTLCLRVYKENEKPQNLLCCIKRAIAQDSEMKEVLSNFLRPPKLSKEERAFATKSKSYENKLATRERKKAKILNDVVNKIKLNPDQLRNHGFGEGKISQFQYYLFEKTSSKGINELNDVIKTDWQLLIPIIGEEGAIAYRDGITSFWRQYEPKWSTETGKAELEVFLFFALSGLQIEASEVKDWHDSLNSEEFNLACKYAFANLNDFPIWFAGLIKRNPKKVTGLIFEEIEREASMKVESSTMILRIFYQHKAIWSTLGRGLMLRLREEQINVHDVGHAIRIVESLEDISDIEIANLASDKCKNLQKSENLSIWYATWIGVDPDKAIKTLTVYLEAFESVTEAQEFVMQMISSLMGTRGRGGEVRKNFKNPRSLKELILLSNSYIRREEDFKRAGTGVYSPGLRDEAQDARNRLETILKDISGKDSFLVMMELAQSHPYVPYRKWMVSDAKDRATIDSAFAPYSETNFREFCATLERTPSNHKELYDLVVLRLLDLKADLEDGDTSYAYSLINEQKETRVRNVIGGWCRDRANSRYSVAQEDELADGRKPDLRFFGNSFDGPISVELKLANKWKSDALIERLENQLCGDYLRDIRSSYGIFLLINQSSDAWTFGGKALNFQELVSMLEAHWDEISKDHPSINDVKIIGIDLLKRSP</sequence>
<comment type="caution">
    <text evidence="1">The sequence shown here is derived from an EMBL/GenBank/DDBJ whole genome shotgun (WGS) entry which is preliminary data.</text>
</comment>
<protein>
    <recommendedName>
        <fullName evidence="3">ATP-binding protein</fullName>
    </recommendedName>
</protein>
<evidence type="ECO:0000313" key="1">
    <source>
        <dbReference type="EMBL" id="MBE9460593.1"/>
    </source>
</evidence>
<keyword evidence="2" id="KW-1185">Reference proteome</keyword>
<evidence type="ECO:0008006" key="3">
    <source>
        <dbReference type="Google" id="ProtNLM"/>
    </source>
</evidence>
<proteinExistence type="predicted"/>
<dbReference type="RefSeq" id="WP_194118919.1">
    <property type="nucleotide sequence ID" value="NZ_JACYGY010000001.1"/>
</dbReference>
<dbReference type="EMBL" id="JACYGY010000001">
    <property type="protein sequence ID" value="MBE9460593.1"/>
    <property type="molecule type" value="Genomic_DNA"/>
</dbReference>
<gene>
    <name evidence="1" type="ORF">IEE83_01745</name>
</gene>
<reference evidence="2" key="1">
    <citation type="submission" date="2023-07" db="EMBL/GenBank/DDBJ databases">
        <title>Dyadobacter sp. nov 'subterranea' isolated from contaminted grondwater.</title>
        <authorList>
            <person name="Szabo I."/>
            <person name="Al-Omari J."/>
            <person name="Szerdahelyi S.G."/>
            <person name="Rado J."/>
        </authorList>
    </citation>
    <scope>NUCLEOTIDE SEQUENCE [LARGE SCALE GENOMIC DNA]</scope>
    <source>
        <strain evidence="2">UP-52</strain>
    </source>
</reference>
<name>A0ABR9W596_9BACT</name>
<accession>A0ABR9W596</accession>
<organism evidence="1 2">
    <name type="scientific">Dyadobacter subterraneus</name>
    <dbReference type="NCBI Taxonomy" id="2773304"/>
    <lineage>
        <taxon>Bacteria</taxon>
        <taxon>Pseudomonadati</taxon>
        <taxon>Bacteroidota</taxon>
        <taxon>Cytophagia</taxon>
        <taxon>Cytophagales</taxon>
        <taxon>Spirosomataceae</taxon>
        <taxon>Dyadobacter</taxon>
    </lineage>
</organism>
<evidence type="ECO:0000313" key="2">
    <source>
        <dbReference type="Proteomes" id="UP000634134"/>
    </source>
</evidence>
<dbReference type="Proteomes" id="UP000634134">
    <property type="component" value="Unassembled WGS sequence"/>
</dbReference>